<proteinExistence type="predicted"/>
<dbReference type="AlphaFoldDB" id="A0A8C0RPS6"/>
<evidence type="ECO:0000313" key="2">
    <source>
        <dbReference type="Ensembl" id="ENSCAFP00030032973.1"/>
    </source>
</evidence>
<accession>A0A8C0RPS6</accession>
<dbReference type="InterPro" id="IPR013106">
    <property type="entry name" value="Ig_V-set"/>
</dbReference>
<evidence type="ECO:0000313" key="3">
    <source>
        <dbReference type="Proteomes" id="UP000694429"/>
    </source>
</evidence>
<reference evidence="2" key="1">
    <citation type="submission" date="2019-03" db="EMBL/GenBank/DDBJ databases">
        <authorList>
            <person name="Warren W.C."/>
            <person name="Johnson G.S."/>
        </authorList>
    </citation>
    <scope>NUCLEOTIDE SEQUENCE [LARGE SCALE GENOMIC DNA]</scope>
    <source>
        <strain evidence="2">Basenji</strain>
    </source>
</reference>
<dbReference type="SMART" id="SM00406">
    <property type="entry name" value="IGv"/>
    <property type="match status" value="1"/>
</dbReference>
<protein>
    <recommendedName>
        <fullName evidence="1">Ig-like domain-containing protein</fullName>
    </recommendedName>
</protein>
<sequence>MKRSRDTPFHPRSLRKLQSVRVLTMAWTVLLLVLLAYGSGVDSQTVVTQEPSLSVSPGGTVTLTCGLSSGSVSTGNKPGWYQHTPGQAPCRIIYDTSSHPSGVPDRFSGSISENKTALTITEAQPEDEADYLIYEWWCLHNDLNLWGSAAKTSSWPHP</sequence>
<dbReference type="InterPro" id="IPR013783">
    <property type="entry name" value="Ig-like_fold"/>
</dbReference>
<organism evidence="2 3">
    <name type="scientific">Canis lupus familiaris</name>
    <name type="common">Dog</name>
    <name type="synonym">Canis familiaris</name>
    <dbReference type="NCBI Taxonomy" id="9615"/>
    <lineage>
        <taxon>Eukaryota</taxon>
        <taxon>Metazoa</taxon>
        <taxon>Chordata</taxon>
        <taxon>Craniata</taxon>
        <taxon>Vertebrata</taxon>
        <taxon>Euteleostomi</taxon>
        <taxon>Mammalia</taxon>
        <taxon>Eutheria</taxon>
        <taxon>Laurasiatheria</taxon>
        <taxon>Carnivora</taxon>
        <taxon>Caniformia</taxon>
        <taxon>Canidae</taxon>
        <taxon>Canis</taxon>
    </lineage>
</organism>
<dbReference type="InterPro" id="IPR003599">
    <property type="entry name" value="Ig_sub"/>
</dbReference>
<dbReference type="InterPro" id="IPR007110">
    <property type="entry name" value="Ig-like_dom"/>
</dbReference>
<name>A0A8C0RPS6_CANLF</name>
<dbReference type="Proteomes" id="UP000694429">
    <property type="component" value="Chromosome 26"/>
</dbReference>
<feature type="domain" description="Ig-like" evidence="1">
    <location>
        <begin position="44"/>
        <end position="131"/>
    </location>
</feature>
<dbReference type="SMART" id="SM00409">
    <property type="entry name" value="IG"/>
    <property type="match status" value="1"/>
</dbReference>
<dbReference type="Pfam" id="PF07686">
    <property type="entry name" value="V-set"/>
    <property type="match status" value="1"/>
</dbReference>
<dbReference type="PROSITE" id="PS50835">
    <property type="entry name" value="IG_LIKE"/>
    <property type="match status" value="1"/>
</dbReference>
<dbReference type="Gene3D" id="2.60.40.10">
    <property type="entry name" value="Immunoglobulins"/>
    <property type="match status" value="1"/>
</dbReference>
<dbReference type="PANTHER" id="PTHR23267">
    <property type="entry name" value="IMMUNOGLOBULIN LIGHT CHAIN"/>
    <property type="match status" value="1"/>
</dbReference>
<dbReference type="InterPro" id="IPR050150">
    <property type="entry name" value="IgV_Light_Chain"/>
</dbReference>
<dbReference type="SUPFAM" id="SSF48726">
    <property type="entry name" value="Immunoglobulin"/>
    <property type="match status" value="1"/>
</dbReference>
<dbReference type="InterPro" id="IPR036179">
    <property type="entry name" value="Ig-like_dom_sf"/>
</dbReference>
<dbReference type="Ensembl" id="ENSCAFT00030037791.1">
    <property type="protein sequence ID" value="ENSCAFP00030032973.1"/>
    <property type="gene ID" value="ENSCAFG00030020613.1"/>
</dbReference>
<evidence type="ECO:0000259" key="1">
    <source>
        <dbReference type="PROSITE" id="PS50835"/>
    </source>
</evidence>
<reference evidence="2" key="2">
    <citation type="submission" date="2025-08" db="UniProtKB">
        <authorList>
            <consortium name="Ensembl"/>
        </authorList>
    </citation>
    <scope>IDENTIFICATION</scope>
</reference>
<dbReference type="FunFam" id="2.60.40.10:FF:001700">
    <property type="entry name" value="Immunoglobulin lambda variable 8-61"/>
    <property type="match status" value="1"/>
</dbReference>